<dbReference type="Pfam" id="PF02607">
    <property type="entry name" value="B12-binding_2"/>
    <property type="match status" value="1"/>
</dbReference>
<feature type="binding site" evidence="11">
    <location>
        <position position="596"/>
    </location>
    <ligand>
        <name>S-adenosyl-L-methionine</name>
        <dbReference type="ChEBI" id="CHEBI:59789"/>
    </ligand>
</feature>
<dbReference type="Gene3D" id="3.10.196.10">
    <property type="entry name" value="Vitamin B12-dependent methionine synthase, activation domain"/>
    <property type="match status" value="1"/>
</dbReference>
<dbReference type="GO" id="GO:0008270">
    <property type="term" value="F:zinc ion binding"/>
    <property type="evidence" value="ECO:0007669"/>
    <property type="project" value="InterPro"/>
</dbReference>
<dbReference type="GO" id="GO:0031419">
    <property type="term" value="F:cobalamin binding"/>
    <property type="evidence" value="ECO:0007669"/>
    <property type="project" value="UniProtKB-KW"/>
</dbReference>
<dbReference type="Pfam" id="PF00809">
    <property type="entry name" value="Pterin_bind"/>
    <property type="match status" value="1"/>
</dbReference>
<dbReference type="Proteomes" id="UP000478837">
    <property type="component" value="Unassembled WGS sequence"/>
</dbReference>
<dbReference type="PANTHER" id="PTHR45833">
    <property type="entry name" value="METHIONINE SYNTHASE"/>
    <property type="match status" value="1"/>
</dbReference>
<dbReference type="EMBL" id="JAAAWP010000002">
    <property type="protein sequence ID" value="NDW20702.1"/>
    <property type="molecule type" value="Genomic_DNA"/>
</dbReference>
<feature type="binding site" evidence="11">
    <location>
        <position position="511"/>
    </location>
    <ligand>
        <name>methylcob(III)alamin</name>
        <dbReference type="ChEBI" id="CHEBI:28115"/>
    </ligand>
</feature>
<dbReference type="GO" id="GO:0005829">
    <property type="term" value="C:cytosol"/>
    <property type="evidence" value="ECO:0007669"/>
    <property type="project" value="TreeGrafter"/>
</dbReference>
<keyword evidence="3 10" id="KW-0846">Cobalamin</keyword>
<evidence type="ECO:0000256" key="9">
    <source>
        <dbReference type="NCBIfam" id="TIGR02082"/>
    </source>
</evidence>
<dbReference type="Pfam" id="PF02310">
    <property type="entry name" value="B12-binding"/>
    <property type="match status" value="1"/>
</dbReference>
<feature type="domain" description="AdoMet activation" evidence="14">
    <location>
        <begin position="548"/>
        <end position="874"/>
    </location>
</feature>
<evidence type="ECO:0000256" key="7">
    <source>
        <dbReference type="ARBA" id="ARBA00022737"/>
    </source>
</evidence>
<keyword evidence="4 12" id="KW-0808">Transferase</keyword>
<dbReference type="InterPro" id="IPR004223">
    <property type="entry name" value="VitB12-dep_Met_synth_activ_dom"/>
</dbReference>
<keyword evidence="18" id="KW-1185">Reference proteome</keyword>
<keyword evidence="2 12" id="KW-0489">Methyltransferase</keyword>
<dbReference type="InterPro" id="IPR050554">
    <property type="entry name" value="Met_Synthase/Corrinoid"/>
</dbReference>
<dbReference type="CDD" id="cd00740">
    <property type="entry name" value="MeTr"/>
    <property type="match status" value="1"/>
</dbReference>
<dbReference type="InterPro" id="IPR037010">
    <property type="entry name" value="VitB12-dep_Met_synth_activ_sf"/>
</dbReference>
<dbReference type="SUPFAM" id="SSF52242">
    <property type="entry name" value="Cobalamin (vitamin B12)-binding domain"/>
    <property type="match status" value="1"/>
</dbReference>
<feature type="domain" description="B12-binding" evidence="15">
    <location>
        <begin position="397"/>
        <end position="532"/>
    </location>
</feature>
<evidence type="ECO:0000256" key="4">
    <source>
        <dbReference type="ARBA" id="ARBA00022679"/>
    </source>
</evidence>
<dbReference type="Gene3D" id="1.10.288.10">
    <property type="entry name" value="Cobalamin-dependent Methionine Synthase, domain 2"/>
    <property type="match status" value="1"/>
</dbReference>
<dbReference type="FunFam" id="3.20.20.20:FF:000002">
    <property type="entry name" value="Methionine synthase"/>
    <property type="match status" value="1"/>
</dbReference>
<organism evidence="17 18">
    <name type="scientific">Alteromonas hispanica</name>
    <dbReference type="NCBI Taxonomy" id="315421"/>
    <lineage>
        <taxon>Bacteria</taxon>
        <taxon>Pseudomonadati</taxon>
        <taxon>Pseudomonadota</taxon>
        <taxon>Gammaproteobacteria</taxon>
        <taxon>Alteromonadales</taxon>
        <taxon>Alteromonadaceae</taxon>
        <taxon>Alteromonas/Salinimonas group</taxon>
        <taxon>Alteromonas</taxon>
    </lineage>
</organism>
<dbReference type="InterPro" id="IPR011005">
    <property type="entry name" value="Dihydropteroate_synth-like_sf"/>
</dbReference>
<evidence type="ECO:0000256" key="11">
    <source>
        <dbReference type="PIRSR" id="PIRSR000381-2"/>
    </source>
</evidence>
<dbReference type="NCBIfam" id="NF007024">
    <property type="entry name" value="PRK09490.1"/>
    <property type="match status" value="1"/>
</dbReference>
<dbReference type="PIRSF" id="PIRSF000381">
    <property type="entry name" value="MetH"/>
    <property type="match status" value="1"/>
</dbReference>
<dbReference type="InterPro" id="IPR036724">
    <property type="entry name" value="Cobalamin-bd_sf"/>
</dbReference>
<feature type="domain" description="B12-binding N-terminal" evidence="16">
    <location>
        <begin position="300"/>
        <end position="394"/>
    </location>
</feature>
<dbReference type="Gene3D" id="3.40.50.280">
    <property type="entry name" value="Cobalamin-binding domain"/>
    <property type="match status" value="1"/>
</dbReference>
<dbReference type="InterPro" id="IPR036594">
    <property type="entry name" value="Meth_synthase_dom"/>
</dbReference>
<dbReference type="InterPro" id="IPR011822">
    <property type="entry name" value="MetH"/>
</dbReference>
<dbReference type="AlphaFoldDB" id="A0A6L9MRE6"/>
<feature type="domain" description="Pterin-binding" evidence="13">
    <location>
        <begin position="8"/>
        <end position="269"/>
    </location>
</feature>
<dbReference type="PROSITE" id="PS51332">
    <property type="entry name" value="B12_BINDING"/>
    <property type="match status" value="1"/>
</dbReference>
<gene>
    <name evidence="17" type="primary">metH</name>
    <name evidence="17" type="ORF">GTW09_04090</name>
</gene>
<protein>
    <recommendedName>
        <fullName evidence="9">Methionine synthase</fullName>
        <ecNumber evidence="9">2.1.1.13</ecNumber>
    </recommendedName>
</protein>
<feature type="binding site" evidence="11">
    <location>
        <position position="784"/>
    </location>
    <ligand>
        <name>S-adenosyl-L-methionine</name>
        <dbReference type="ChEBI" id="CHEBI:59789"/>
    </ligand>
</feature>
<dbReference type="SUPFAM" id="SSF56507">
    <property type="entry name" value="Methionine synthase activation domain-like"/>
    <property type="match status" value="1"/>
</dbReference>
<feature type="binding site" description="axial binding residue" evidence="10">
    <location>
        <position position="410"/>
    </location>
    <ligand>
        <name>methylcob(III)alamin</name>
        <dbReference type="ChEBI" id="CHEBI:28115"/>
    </ligand>
    <ligandPart>
        <name>Co</name>
        <dbReference type="ChEBI" id="CHEBI:27638"/>
    </ligandPart>
</feature>
<feature type="binding site" evidence="11">
    <location>
        <begin position="407"/>
        <end position="411"/>
    </location>
    <ligand>
        <name>methylcob(III)alamin</name>
        <dbReference type="ChEBI" id="CHEBI:28115"/>
    </ligand>
</feature>
<feature type="binding site" evidence="11">
    <location>
        <position position="344"/>
    </location>
    <ligand>
        <name>methylcob(III)alamin</name>
        <dbReference type="ChEBI" id="CHEBI:28115"/>
    </ligand>
</feature>
<evidence type="ECO:0000259" key="14">
    <source>
        <dbReference type="PROSITE" id="PS50974"/>
    </source>
</evidence>
<comment type="similarity">
    <text evidence="1">Belongs to the vitamin-B12 dependent methionine synthase family.</text>
</comment>
<evidence type="ECO:0000256" key="1">
    <source>
        <dbReference type="ARBA" id="ARBA00010398"/>
    </source>
</evidence>
<feature type="binding site" evidence="11">
    <location>
        <position position="459"/>
    </location>
    <ligand>
        <name>methylcob(III)alamin</name>
        <dbReference type="ChEBI" id="CHEBI:28115"/>
    </ligand>
</feature>
<accession>A0A6L9MRE6</accession>
<evidence type="ECO:0000256" key="3">
    <source>
        <dbReference type="ARBA" id="ARBA00022628"/>
    </source>
</evidence>
<evidence type="ECO:0000256" key="12">
    <source>
        <dbReference type="PROSITE-ProRule" id="PRU00346"/>
    </source>
</evidence>
<dbReference type="SMART" id="SM01018">
    <property type="entry name" value="B12-binding_2"/>
    <property type="match status" value="1"/>
</dbReference>
<dbReference type="FunFam" id="3.40.50.280:FF:000001">
    <property type="entry name" value="Methionine synthase"/>
    <property type="match status" value="1"/>
</dbReference>
<evidence type="ECO:0000256" key="6">
    <source>
        <dbReference type="ARBA" id="ARBA00022723"/>
    </source>
</evidence>
<reference evidence="17 18" key="1">
    <citation type="submission" date="2020-01" db="EMBL/GenBank/DDBJ databases">
        <title>Genomes of bacteria type strains.</title>
        <authorList>
            <person name="Chen J."/>
            <person name="Zhu S."/>
            <person name="Yang J."/>
        </authorList>
    </citation>
    <scope>NUCLEOTIDE SEQUENCE [LARGE SCALE GENOMIC DNA]</scope>
    <source>
        <strain evidence="17 18">LMG 22958</strain>
    </source>
</reference>
<keyword evidence="7" id="KW-0677">Repeat</keyword>
<proteinExistence type="inferred from homology"/>
<dbReference type="GO" id="GO:0032259">
    <property type="term" value="P:methylation"/>
    <property type="evidence" value="ECO:0007669"/>
    <property type="project" value="UniProtKB-KW"/>
</dbReference>
<dbReference type="RefSeq" id="WP_163110314.1">
    <property type="nucleotide sequence ID" value="NZ_JAAAWP010000002.1"/>
</dbReference>
<dbReference type="PROSITE" id="PS50972">
    <property type="entry name" value="PTERIN_BINDING"/>
    <property type="match status" value="1"/>
</dbReference>
<dbReference type="SUPFAM" id="SSF51717">
    <property type="entry name" value="Dihydropteroate synthetase-like"/>
    <property type="match status" value="1"/>
</dbReference>
<keyword evidence="5 11" id="KW-0949">S-adenosyl-L-methionine</keyword>
<dbReference type="InterPro" id="IPR033706">
    <property type="entry name" value="Met_synthase_B12-bd"/>
</dbReference>
<feature type="binding site" evidence="11">
    <location>
        <position position="455"/>
    </location>
    <ligand>
        <name>methylcob(III)alamin</name>
        <dbReference type="ChEBI" id="CHEBI:28115"/>
    </ligand>
</feature>
<evidence type="ECO:0000313" key="18">
    <source>
        <dbReference type="Proteomes" id="UP000478837"/>
    </source>
</evidence>
<dbReference type="NCBIfam" id="TIGR02082">
    <property type="entry name" value="metH"/>
    <property type="match status" value="1"/>
</dbReference>
<keyword evidence="8" id="KW-0170">Cobalt</keyword>
<dbReference type="PROSITE" id="PS50974">
    <property type="entry name" value="ADOMET_ACTIVATION"/>
    <property type="match status" value="1"/>
</dbReference>
<evidence type="ECO:0000256" key="8">
    <source>
        <dbReference type="ARBA" id="ARBA00023285"/>
    </source>
</evidence>
<evidence type="ECO:0000256" key="10">
    <source>
        <dbReference type="PIRSR" id="PIRSR000381-1"/>
    </source>
</evidence>
<dbReference type="Gene3D" id="3.20.20.20">
    <property type="entry name" value="Dihydropteroate synthase-like"/>
    <property type="match status" value="1"/>
</dbReference>
<evidence type="ECO:0000256" key="2">
    <source>
        <dbReference type="ARBA" id="ARBA00022603"/>
    </source>
</evidence>
<evidence type="ECO:0000256" key="5">
    <source>
        <dbReference type="ARBA" id="ARBA00022691"/>
    </source>
</evidence>
<dbReference type="PANTHER" id="PTHR45833:SF1">
    <property type="entry name" value="METHIONINE SYNTHASE"/>
    <property type="match status" value="1"/>
</dbReference>
<comment type="caution">
    <text evidence="17">The sequence shown here is derived from an EMBL/GenBank/DDBJ whole genome shotgun (WGS) entry which is preliminary data.</text>
</comment>
<dbReference type="GO" id="GO:0050667">
    <property type="term" value="P:homocysteine metabolic process"/>
    <property type="evidence" value="ECO:0007669"/>
    <property type="project" value="TreeGrafter"/>
</dbReference>
<evidence type="ECO:0000259" key="15">
    <source>
        <dbReference type="PROSITE" id="PS51332"/>
    </source>
</evidence>
<dbReference type="GO" id="GO:0008705">
    <property type="term" value="F:methionine synthase activity"/>
    <property type="evidence" value="ECO:0007669"/>
    <property type="project" value="UniProtKB-UniRule"/>
</dbReference>
<feature type="binding site" evidence="11">
    <location>
        <begin position="839"/>
        <end position="840"/>
    </location>
    <ligand>
        <name>S-adenosyl-L-methionine</name>
        <dbReference type="ChEBI" id="CHEBI:59789"/>
    </ligand>
</feature>
<dbReference type="Gene3D" id="1.10.1240.10">
    <property type="entry name" value="Methionine synthase domain"/>
    <property type="match status" value="1"/>
</dbReference>
<dbReference type="FunFam" id="1.10.1240.10:FF:000001">
    <property type="entry name" value="Methionine synthase"/>
    <property type="match status" value="1"/>
</dbReference>
<dbReference type="PROSITE" id="PS51337">
    <property type="entry name" value="B12_BINDING_NTER"/>
    <property type="match status" value="1"/>
</dbReference>
<sequence length="874" mass="96806">MSAGFSTFINIGERTNVTGSARFKRLILEGDYEAALDVARQQVESGAQIIDINMDEAMLDSKQAMVTFLNLIASEPDISRVPIMIDSSKWDVIEAGLKCVQGKAIVNSISLKEGEEVFLAQAKKIKRYGAATVVMAFDEKGQADTQARKVEICQRSYKVLTEEIGFPPEDIIFDPNIFAVATGIEEHDNYAVDFIEATRVIRQTCPHSHISGGLSNISFSFRGNNPVREAMHSVFLYHAIRAGMDMAIVNAGQLEVYDEIPQALREAVEDVILNRRSDGTERLLDIAPQFQGDGKAAAKEDLSWREQSVNKRLEHALIKGITDYIIVDTEEARQQAERPLHVIEGPLMDGMNVVGDLFGEGKMFLPQVVKSARVMKKAVAHLQPYIEAEKSDDNKSNGKILLATVKGDVHDIGKNIVGVVLQCNNFEVIDMGVMVPAANILQKAKEENVDMIGLSGLITPSLDEMVHVAKEMERQGFDMPLLIGGATTSKAHTAVKIEQNYHAPVAYVPNASRAVGVCQKLLNKGSRDIYAKELAKEYDTVREQHARKKPRSKPVTLEKARENSCQVDFSTPPVTPAKLGVTPITADLATLREYIDWTPFFLTWSLAGKYPRILDDEVVGEEATSLFADANAMLDKIIADKSLQAKGVIGLFPANRLGDDIEIYADESRTTVKGVAHHLRQQTQKDKFANYCLADFIADKESGIADYVGAFAVTSGIGEDSLADTYIKAGDDYNGIMVKAVADRLAEAFAEYLHQQVRLKYWGYAPNETLNNDELIREKYQGIRPAPGYAACPEHTEKQLIWDLLAAQEHTGMKLTESYAMWPGASVSGWYFAHPESKYFAVAKIQADQVEDYAKRKNWTLEEAEKWLGPNLSD</sequence>
<name>A0A6L9MRE6_9ALTE</name>
<dbReference type="EC" id="2.1.1.13" evidence="9"/>
<evidence type="ECO:0000259" key="13">
    <source>
        <dbReference type="PROSITE" id="PS50972"/>
    </source>
</evidence>
<dbReference type="CDD" id="cd02069">
    <property type="entry name" value="methionine_synthase_B12_BD"/>
    <property type="match status" value="1"/>
</dbReference>
<dbReference type="InterPro" id="IPR006158">
    <property type="entry name" value="Cobalamin-bd"/>
</dbReference>
<dbReference type="InterPro" id="IPR000489">
    <property type="entry name" value="Pterin-binding_dom"/>
</dbReference>
<dbReference type="GO" id="GO:0046653">
    <property type="term" value="P:tetrahydrofolate metabolic process"/>
    <property type="evidence" value="ECO:0007669"/>
    <property type="project" value="TreeGrafter"/>
</dbReference>
<dbReference type="SUPFAM" id="SSF47644">
    <property type="entry name" value="Methionine synthase domain"/>
    <property type="match status" value="1"/>
</dbReference>
<comment type="cofactor">
    <cofactor evidence="10">
        <name>methylcob(III)alamin</name>
        <dbReference type="ChEBI" id="CHEBI:28115"/>
    </cofactor>
</comment>
<dbReference type="InterPro" id="IPR003759">
    <property type="entry name" value="Cbl-bd_cap"/>
</dbReference>
<keyword evidence="6 10" id="KW-0479">Metal-binding</keyword>
<dbReference type="Pfam" id="PF02965">
    <property type="entry name" value="Met_synt_B12"/>
    <property type="match status" value="1"/>
</dbReference>
<evidence type="ECO:0000313" key="17">
    <source>
        <dbReference type="EMBL" id="NDW20702.1"/>
    </source>
</evidence>
<evidence type="ECO:0000259" key="16">
    <source>
        <dbReference type="PROSITE" id="PS51337"/>
    </source>
</evidence>